<feature type="transmembrane region" description="Helical" evidence="4">
    <location>
        <begin position="698"/>
        <end position="721"/>
    </location>
</feature>
<proteinExistence type="predicted"/>
<keyword evidence="3 6" id="KW-0067">ATP-binding</keyword>
<dbReference type="KEGG" id="mans:FRW55_03560"/>
<dbReference type="Gene3D" id="3.40.50.300">
    <property type="entry name" value="P-loop containing nucleotide triphosphate hydrolases"/>
    <property type="match status" value="1"/>
</dbReference>
<keyword evidence="4" id="KW-0812">Transmembrane</keyword>
<dbReference type="PROSITE" id="PS00211">
    <property type="entry name" value="ABC_TRANSPORTER_1"/>
    <property type="match status" value="1"/>
</dbReference>
<dbReference type="EMBL" id="CP042295">
    <property type="protein sequence ID" value="QDY87210.1"/>
    <property type="molecule type" value="Genomic_DNA"/>
</dbReference>
<gene>
    <name evidence="6" type="ORF">FRW55_03560</name>
</gene>
<organism evidence="6 7">
    <name type="scientific">Mycoplasma anserisalpingitidis</name>
    <dbReference type="NCBI Taxonomy" id="519450"/>
    <lineage>
        <taxon>Bacteria</taxon>
        <taxon>Bacillati</taxon>
        <taxon>Mycoplasmatota</taxon>
        <taxon>Mollicutes</taxon>
        <taxon>Mycoplasmataceae</taxon>
        <taxon>Mycoplasma</taxon>
    </lineage>
</organism>
<dbReference type="InterPro" id="IPR003593">
    <property type="entry name" value="AAA+_ATPase"/>
</dbReference>
<dbReference type="PANTHER" id="PTHR42781:SF9">
    <property type="entry name" value="AMINO ACID ABC TRANSPORTER, ATP-BINDING PROTEIN-RELATED"/>
    <property type="match status" value="1"/>
</dbReference>
<keyword evidence="4" id="KW-0472">Membrane</keyword>
<evidence type="ECO:0000256" key="4">
    <source>
        <dbReference type="SAM" id="Phobius"/>
    </source>
</evidence>
<evidence type="ECO:0000313" key="7">
    <source>
        <dbReference type="Proteomes" id="UP000318927"/>
    </source>
</evidence>
<name>A0A5B8JY19_9MOLU</name>
<evidence type="ECO:0000256" key="2">
    <source>
        <dbReference type="ARBA" id="ARBA00022741"/>
    </source>
</evidence>
<dbReference type="Proteomes" id="UP000318927">
    <property type="component" value="Chromosome"/>
</dbReference>
<dbReference type="InterPro" id="IPR027417">
    <property type="entry name" value="P-loop_NTPase"/>
</dbReference>
<dbReference type="InterPro" id="IPR017871">
    <property type="entry name" value="ABC_transporter-like_CS"/>
</dbReference>
<dbReference type="Pfam" id="PF00005">
    <property type="entry name" value="ABC_tran"/>
    <property type="match status" value="1"/>
</dbReference>
<evidence type="ECO:0000256" key="1">
    <source>
        <dbReference type="ARBA" id="ARBA00022448"/>
    </source>
</evidence>
<feature type="transmembrane region" description="Helical" evidence="4">
    <location>
        <begin position="602"/>
        <end position="626"/>
    </location>
</feature>
<dbReference type="GO" id="GO:0016887">
    <property type="term" value="F:ATP hydrolysis activity"/>
    <property type="evidence" value="ECO:0007669"/>
    <property type="project" value="InterPro"/>
</dbReference>
<dbReference type="SUPFAM" id="SSF52540">
    <property type="entry name" value="P-loop containing nucleoside triphosphate hydrolases"/>
    <property type="match status" value="1"/>
</dbReference>
<evidence type="ECO:0000259" key="5">
    <source>
        <dbReference type="PROSITE" id="PS50893"/>
    </source>
</evidence>
<sequence length="730" mass="84240">MKIFIIVLKVRILINIKNLSKKYENQYVIKNLNVEFEKNKLIFITGRSGCGKSTLLNIIGGLEKCDSGEILFGNNEVDFENKKEEIKIDYVFQNFNLIENLSGLQNILISNQIINREVDVSDIYEIAKVLNISKKTLNKKVSKLSGGEKQRIAIIRSLSRGSDILLCDEPTGNLDAKNSDEIFNLLSKLKDSKTIIVVSHDLESAKKYGDYIFDMETKMVMENKLPSVDKKPVVNVKSHKTKFSKYKPILSLTWSDFKRKWLLFLLVLLTFVTTCISTSTAVNLTQKTFNINSSYKNQIEQNIYEVETKHHSSYITNYDLEHINEKGFDYISQNYITRIPYYYINGEKTFLEDIFFVDNGEYLSNNIWINSNKKIPFLNDNEIILGKDIVDKLKIEDPIGKKFEILISKNDEEIKQEFTIIGINENINVRDIYHTYLNKNVSLNWSYDIAKIFSKDVYLENITLNGKPTPTLDSTKIQKVLPQNDNIKILDGRHIENYDEILIPSSDVYADKKYLNEYFNIGGIHRGFYVKVVGIYENDSDEIMISNDLYNIKNENVFKSINIYTDDKIKIKELEKEGYRIVNYTDEAIAKIVSSQNSTSIILAYISFALSFLSLLFITVFSFMSIHSKRKIIGILKIYGAKPFQSLMYHISSIVILMILTLIVSLIFVQPIQFLLYSNMNSFAKITPIVTEVYAKTLITWIIIFSLTIFIYTSISLSTFFKKSLLLLRG</sequence>
<keyword evidence="2" id="KW-0547">Nucleotide-binding</keyword>
<reference evidence="6 7" key="1">
    <citation type="journal article" date="2019" name="Microbiol. Resour. Announc.">
        <title>Complete Genome Sequences of Three Mycoplasma anserisalpingitis (Mycoplasma sp. 1220) Strains.</title>
        <authorList>
            <person name="Grozner D."/>
            <person name="Forro B."/>
            <person name="Kovacs A.B."/>
            <person name="Marton S."/>
            <person name="Banyai K."/>
            <person name="Kreizinger Z."/>
            <person name="Sulyok K.M."/>
            <person name="Gyuranecz M."/>
        </authorList>
    </citation>
    <scope>NUCLEOTIDE SEQUENCE [LARGE SCALE GENOMIC DNA]</scope>
    <source>
        <strain evidence="6 7">ATCC:BAA-2147</strain>
    </source>
</reference>
<evidence type="ECO:0000256" key="3">
    <source>
        <dbReference type="ARBA" id="ARBA00022840"/>
    </source>
</evidence>
<dbReference type="GO" id="GO:0005524">
    <property type="term" value="F:ATP binding"/>
    <property type="evidence" value="ECO:0007669"/>
    <property type="project" value="UniProtKB-KW"/>
</dbReference>
<dbReference type="OrthoDB" id="400626at2"/>
<keyword evidence="4" id="KW-1133">Transmembrane helix</keyword>
<dbReference type="SMART" id="SM00382">
    <property type="entry name" value="AAA"/>
    <property type="match status" value="1"/>
</dbReference>
<dbReference type="AlphaFoldDB" id="A0A5B8JY19"/>
<protein>
    <submittedName>
        <fullName evidence="6">ATP-binding cassette domain-containing protein</fullName>
    </submittedName>
</protein>
<feature type="transmembrane region" description="Helical" evidence="4">
    <location>
        <begin position="261"/>
        <end position="282"/>
    </location>
</feature>
<keyword evidence="1" id="KW-0813">Transport</keyword>
<evidence type="ECO:0000313" key="6">
    <source>
        <dbReference type="EMBL" id="QDY87210.1"/>
    </source>
</evidence>
<feature type="domain" description="ABC transporter" evidence="5">
    <location>
        <begin position="14"/>
        <end position="242"/>
    </location>
</feature>
<dbReference type="InterPro" id="IPR050093">
    <property type="entry name" value="ABC_SmlMolc_Importer"/>
</dbReference>
<accession>A0A5B8JY19</accession>
<feature type="transmembrane region" description="Helical" evidence="4">
    <location>
        <begin position="647"/>
        <end position="669"/>
    </location>
</feature>
<dbReference type="PANTHER" id="PTHR42781">
    <property type="entry name" value="SPERMIDINE/PUTRESCINE IMPORT ATP-BINDING PROTEIN POTA"/>
    <property type="match status" value="1"/>
</dbReference>
<keyword evidence="7" id="KW-1185">Reference proteome</keyword>
<dbReference type="PROSITE" id="PS50893">
    <property type="entry name" value="ABC_TRANSPORTER_2"/>
    <property type="match status" value="1"/>
</dbReference>
<dbReference type="InterPro" id="IPR003439">
    <property type="entry name" value="ABC_transporter-like_ATP-bd"/>
</dbReference>